<evidence type="ECO:0000256" key="1">
    <source>
        <dbReference type="SAM" id="MobiDB-lite"/>
    </source>
</evidence>
<protein>
    <recommendedName>
        <fullName evidence="2">SprT-like domain-containing protein</fullName>
    </recommendedName>
</protein>
<feature type="compositionally biased region" description="Polar residues" evidence="1">
    <location>
        <begin position="124"/>
        <end position="153"/>
    </location>
</feature>
<dbReference type="InterPro" id="IPR006640">
    <property type="entry name" value="SprT-like_domain"/>
</dbReference>
<dbReference type="GO" id="GO:0005634">
    <property type="term" value="C:nucleus"/>
    <property type="evidence" value="ECO:0007669"/>
    <property type="project" value="TreeGrafter"/>
</dbReference>
<dbReference type="AlphaFoldDB" id="A0A7M7K6Q5"/>
<feature type="region of interest" description="Disordered" evidence="1">
    <location>
        <begin position="333"/>
        <end position="410"/>
    </location>
</feature>
<evidence type="ECO:0000259" key="2">
    <source>
        <dbReference type="SMART" id="SM00731"/>
    </source>
</evidence>
<dbReference type="SMART" id="SM00731">
    <property type="entry name" value="SprT"/>
    <property type="match status" value="1"/>
</dbReference>
<sequence length="644" mass="73098">MGNETPAIRCPRSGRLLTPESLYYWKLKKTLTTLLSSDDDDPVTETPIRERQTKIEMKLEMVTTASKDYPNDKNGRAQSRSHISRTENAKRNPHENDKKNRKMPISTEKTRIDGTNRGLKPRDTSTGLIGNRHNNISSAKDNPEATPSSSKNNANQKIEGALAYANGHLSWNSKCNEHTMAKEVEPSLNVDCTRVEPILGGKKPRLRRIQFTDVYEDSNDSIGKHGKSSEKPTSASDLSTSIIHTPRSRAIQMRIETSSEDEQYATSSYNTDEAEVLSPVLAKATHASASAGSSKSSSSIQFGQENTVNKKDYCCSVIEISSDDDSFQLPANRFKSPEFSQKRTKTSTESQIFSAPPVTPATLKGPRMGKRLAVTEPQKRQKKTSTQKEEPVTERKRSVKINRQSESDNESFDALLSELRNCKLRDDKCNKTQADPNDTLARWESSNKDDRHFLASLSEEIPLEGCHPNAAYYRRQSFNTIRHELTEKLYELFHRIIFQNRFVERLPVSWNNRLLTTAGWCICKKHLDGTKYSEIELSTKVLDRPDRLRDTLVHEMCHAGAWIIHGYKGDHGPLFNFWGQRAGELLGLKVTTCHSYAVEKRYVYKCEKCENEIGRHSKSLDTNKLVCARCKGRFYLRINSGQRW</sequence>
<dbReference type="EnsemblMetazoa" id="XM_022806742">
    <property type="protein sequence ID" value="XP_022662477"/>
    <property type="gene ID" value="LOC111250859"/>
</dbReference>
<feature type="compositionally biased region" description="Basic and acidic residues" evidence="1">
    <location>
        <begin position="84"/>
        <end position="98"/>
    </location>
</feature>
<reference evidence="3" key="1">
    <citation type="submission" date="2021-01" db="UniProtKB">
        <authorList>
            <consortium name="EnsemblMetazoa"/>
        </authorList>
    </citation>
    <scope>IDENTIFICATION</scope>
</reference>
<dbReference type="GeneID" id="111250859"/>
<dbReference type="RefSeq" id="XP_022662478.1">
    <property type="nucleotide sequence ID" value="XM_022806743.1"/>
</dbReference>
<proteinExistence type="predicted"/>
<dbReference type="PANTHER" id="PTHR23099">
    <property type="entry name" value="TRANSCRIPTIONAL REGULATOR"/>
    <property type="match status" value="1"/>
</dbReference>
<feature type="region of interest" description="Disordered" evidence="1">
    <location>
        <begin position="64"/>
        <end position="153"/>
    </location>
</feature>
<feature type="compositionally biased region" description="Basic and acidic residues" evidence="1">
    <location>
        <begin position="386"/>
        <end position="396"/>
    </location>
</feature>
<feature type="domain" description="SprT-like" evidence="2">
    <location>
        <begin position="483"/>
        <end position="637"/>
    </location>
</feature>
<name>A0A7M7K6Q5_VARDE</name>
<dbReference type="InParanoid" id="A0A7M7K6Q5"/>
<evidence type="ECO:0000313" key="3">
    <source>
        <dbReference type="EnsemblMetazoa" id="XP_022662478"/>
    </source>
</evidence>
<accession>A0A7M7K6Q5</accession>
<dbReference type="RefSeq" id="XP_022662477.1">
    <property type="nucleotide sequence ID" value="XM_022806742.1"/>
</dbReference>
<dbReference type="GO" id="GO:0006974">
    <property type="term" value="P:DNA damage response"/>
    <property type="evidence" value="ECO:0007669"/>
    <property type="project" value="UniProtKB-ARBA"/>
</dbReference>
<dbReference type="Pfam" id="PF17283">
    <property type="entry name" value="Zn_ribbon_SprT"/>
    <property type="match status" value="1"/>
</dbReference>
<dbReference type="Proteomes" id="UP000594260">
    <property type="component" value="Unplaced"/>
</dbReference>
<organism evidence="3 4">
    <name type="scientific">Varroa destructor</name>
    <name type="common">Honeybee mite</name>
    <dbReference type="NCBI Taxonomy" id="109461"/>
    <lineage>
        <taxon>Eukaryota</taxon>
        <taxon>Metazoa</taxon>
        <taxon>Ecdysozoa</taxon>
        <taxon>Arthropoda</taxon>
        <taxon>Chelicerata</taxon>
        <taxon>Arachnida</taxon>
        <taxon>Acari</taxon>
        <taxon>Parasitiformes</taxon>
        <taxon>Mesostigmata</taxon>
        <taxon>Gamasina</taxon>
        <taxon>Dermanyssoidea</taxon>
        <taxon>Varroidae</taxon>
        <taxon>Varroa</taxon>
    </lineage>
</organism>
<feature type="compositionally biased region" description="Polar residues" evidence="1">
    <location>
        <begin position="231"/>
        <end position="243"/>
    </location>
</feature>
<dbReference type="InterPro" id="IPR035240">
    <property type="entry name" value="SprT_Zn_ribbon"/>
</dbReference>
<dbReference type="PANTHER" id="PTHR23099:SF0">
    <property type="entry name" value="GERM CELL NUCLEAR ACIDIC PROTEIN"/>
    <property type="match status" value="1"/>
</dbReference>
<dbReference type="KEGG" id="vde:111250859"/>
<evidence type="ECO:0000313" key="4">
    <source>
        <dbReference type="Proteomes" id="UP000594260"/>
    </source>
</evidence>
<dbReference type="EnsemblMetazoa" id="XM_022806743">
    <property type="protein sequence ID" value="XP_022662478"/>
    <property type="gene ID" value="LOC111250859"/>
</dbReference>
<keyword evidence="4" id="KW-1185">Reference proteome</keyword>
<dbReference type="OrthoDB" id="6487369at2759"/>
<feature type="region of interest" description="Disordered" evidence="1">
    <location>
        <begin position="217"/>
        <end position="248"/>
    </location>
</feature>
<dbReference type="Pfam" id="PF10263">
    <property type="entry name" value="SprT-like"/>
    <property type="match status" value="1"/>
</dbReference>